<sequence length="124" mass="13666">MYRYCNSLFTAAPTHRVTKLASRRDSEQTSTHTHTRKVIQTFNEEQAVAITKANAAISCSSVIADLAYIKINFGNLLGAITVLEVRDLPLVKAVKIMWGIEENLNQASGSVGTAIVDKFNRVLQ</sequence>
<evidence type="ECO:0000313" key="1">
    <source>
        <dbReference type="EMBL" id="CAD7435327.1"/>
    </source>
</evidence>
<dbReference type="AlphaFoldDB" id="A0A7R9EL55"/>
<accession>A0A7R9EL55</accession>
<name>A0A7R9EL55_9NEOP</name>
<organism evidence="1">
    <name type="scientific">Timema monikensis</name>
    <dbReference type="NCBI Taxonomy" id="170555"/>
    <lineage>
        <taxon>Eukaryota</taxon>
        <taxon>Metazoa</taxon>
        <taxon>Ecdysozoa</taxon>
        <taxon>Arthropoda</taxon>
        <taxon>Hexapoda</taxon>
        <taxon>Insecta</taxon>
        <taxon>Pterygota</taxon>
        <taxon>Neoptera</taxon>
        <taxon>Polyneoptera</taxon>
        <taxon>Phasmatodea</taxon>
        <taxon>Timematodea</taxon>
        <taxon>Timematoidea</taxon>
        <taxon>Timematidae</taxon>
        <taxon>Timema</taxon>
    </lineage>
</organism>
<reference evidence="1" key="1">
    <citation type="submission" date="2020-11" db="EMBL/GenBank/DDBJ databases">
        <authorList>
            <person name="Tran Van P."/>
        </authorList>
    </citation>
    <scope>NUCLEOTIDE SEQUENCE</scope>
</reference>
<gene>
    <name evidence="1" type="ORF">TMSB3V08_LOCUS11974</name>
</gene>
<dbReference type="EMBL" id="OB799659">
    <property type="protein sequence ID" value="CAD7435327.1"/>
    <property type="molecule type" value="Genomic_DNA"/>
</dbReference>
<proteinExistence type="predicted"/>
<protein>
    <submittedName>
        <fullName evidence="1">Uncharacterized protein</fullName>
    </submittedName>
</protein>